<keyword evidence="23" id="KW-1185">Reference proteome</keyword>
<dbReference type="GO" id="GO:0005634">
    <property type="term" value="C:nucleus"/>
    <property type="evidence" value="ECO:0007669"/>
    <property type="project" value="UniProtKB-SubCell"/>
</dbReference>
<dbReference type="EMBL" id="LFZO01000802">
    <property type="protein sequence ID" value="KXS97103.1"/>
    <property type="molecule type" value="Genomic_DNA"/>
</dbReference>
<dbReference type="FunFam" id="3.40.50.300:FF:000340">
    <property type="entry name" value="Bloom syndrome, RecQ helicase"/>
    <property type="match status" value="1"/>
</dbReference>
<evidence type="ECO:0000256" key="2">
    <source>
        <dbReference type="ARBA" id="ARBA00004123"/>
    </source>
</evidence>
<dbReference type="GO" id="GO:0043138">
    <property type="term" value="F:3'-5' DNA helicase activity"/>
    <property type="evidence" value="ECO:0007669"/>
    <property type="project" value="UniProtKB-EC"/>
</dbReference>
<dbReference type="GO" id="GO:0005524">
    <property type="term" value="F:ATP binding"/>
    <property type="evidence" value="ECO:0007669"/>
    <property type="project" value="UniProtKB-KW"/>
</dbReference>
<feature type="domain" description="Helicase C-terminal" evidence="21">
    <location>
        <begin position="923"/>
        <end position="1072"/>
    </location>
</feature>
<dbReference type="InterPro" id="IPR014001">
    <property type="entry name" value="Helicase_ATP-bd"/>
</dbReference>
<organism evidence="22 23">
    <name type="scientific">Pseudocercospora musae</name>
    <dbReference type="NCBI Taxonomy" id="113226"/>
    <lineage>
        <taxon>Eukaryota</taxon>
        <taxon>Fungi</taxon>
        <taxon>Dikarya</taxon>
        <taxon>Ascomycota</taxon>
        <taxon>Pezizomycotina</taxon>
        <taxon>Dothideomycetes</taxon>
        <taxon>Dothideomycetidae</taxon>
        <taxon>Mycosphaerellales</taxon>
        <taxon>Mycosphaerellaceae</taxon>
        <taxon>Pseudocercospora</taxon>
    </lineage>
</organism>
<evidence type="ECO:0000256" key="9">
    <source>
        <dbReference type="ARBA" id="ARBA00022806"/>
    </source>
</evidence>
<feature type="compositionally biased region" description="Polar residues" evidence="19">
    <location>
        <begin position="525"/>
        <end position="542"/>
    </location>
</feature>
<evidence type="ECO:0000256" key="8">
    <source>
        <dbReference type="ARBA" id="ARBA00022801"/>
    </source>
</evidence>
<feature type="compositionally biased region" description="Basic and acidic residues" evidence="19">
    <location>
        <begin position="1283"/>
        <end position="1292"/>
    </location>
</feature>
<dbReference type="GO" id="GO:0006260">
    <property type="term" value="P:DNA replication"/>
    <property type="evidence" value="ECO:0007669"/>
    <property type="project" value="UniProtKB-KW"/>
</dbReference>
<comment type="similarity">
    <text evidence="3">Belongs to the helicase family. RecQ subfamily.</text>
</comment>
<dbReference type="PANTHER" id="PTHR13710">
    <property type="entry name" value="DNA HELICASE RECQ FAMILY MEMBER"/>
    <property type="match status" value="1"/>
</dbReference>
<dbReference type="STRING" id="113226.A0A139H3S3"/>
<dbReference type="CDD" id="cd18794">
    <property type="entry name" value="SF2_C_RecQ"/>
    <property type="match status" value="1"/>
</dbReference>
<dbReference type="PANTHER" id="PTHR13710:SF153">
    <property type="entry name" value="RECQ-LIKE DNA HELICASE BLM"/>
    <property type="match status" value="1"/>
</dbReference>
<keyword evidence="13" id="KW-0234">DNA repair</keyword>
<keyword evidence="4" id="KW-0235">DNA replication</keyword>
<dbReference type="FunFam" id="3.40.50.300:FF:000537">
    <property type="entry name" value="Bloom syndrome RecQ-like helicase"/>
    <property type="match status" value="1"/>
</dbReference>
<name>A0A139H3S3_9PEZI</name>
<comment type="catalytic activity">
    <reaction evidence="16">
        <text>Couples ATP hydrolysis with the unwinding of duplex DNA by translocating in the 3'-5' direction.</text>
        <dbReference type="EC" id="5.6.2.4"/>
    </reaction>
</comment>
<evidence type="ECO:0000256" key="6">
    <source>
        <dbReference type="ARBA" id="ARBA00022741"/>
    </source>
</evidence>
<evidence type="ECO:0000313" key="22">
    <source>
        <dbReference type="EMBL" id="KXS97103.1"/>
    </source>
</evidence>
<dbReference type="Gene3D" id="3.40.50.300">
    <property type="entry name" value="P-loop containing nucleotide triphosphate hydrolases"/>
    <property type="match status" value="2"/>
</dbReference>
<keyword evidence="6" id="KW-0547">Nucleotide-binding</keyword>
<evidence type="ECO:0000256" key="15">
    <source>
        <dbReference type="ARBA" id="ARBA00023242"/>
    </source>
</evidence>
<evidence type="ECO:0000256" key="18">
    <source>
        <dbReference type="ARBA" id="ARBA00073450"/>
    </source>
</evidence>
<dbReference type="InterPro" id="IPR001650">
    <property type="entry name" value="Helicase_C-like"/>
</dbReference>
<evidence type="ECO:0000256" key="7">
    <source>
        <dbReference type="ARBA" id="ARBA00022763"/>
    </source>
</evidence>
<reference evidence="22 23" key="1">
    <citation type="submission" date="2015-07" db="EMBL/GenBank/DDBJ databases">
        <title>Comparative genomics of the Sigatoka disease complex on banana suggests a link between parallel evolutionary changes in Pseudocercospora fijiensis and Pseudocercospora eumusae and increased virulence on the banana host.</title>
        <authorList>
            <person name="Chang T.-C."/>
            <person name="Salvucci A."/>
            <person name="Crous P.W."/>
            <person name="Stergiopoulos I."/>
        </authorList>
    </citation>
    <scope>NUCLEOTIDE SEQUENCE [LARGE SCALE GENOMIC DNA]</scope>
    <source>
        <strain evidence="22 23">CBS 116634</strain>
    </source>
</reference>
<evidence type="ECO:0000256" key="10">
    <source>
        <dbReference type="ARBA" id="ARBA00022833"/>
    </source>
</evidence>
<comment type="caution">
    <text evidence="22">The sequence shown here is derived from an EMBL/GenBank/DDBJ whole genome shotgun (WGS) entry which is preliminary data.</text>
</comment>
<feature type="compositionally biased region" description="Acidic residues" evidence="19">
    <location>
        <begin position="278"/>
        <end position="291"/>
    </location>
</feature>
<feature type="compositionally biased region" description="Acidic residues" evidence="19">
    <location>
        <begin position="1437"/>
        <end position="1447"/>
    </location>
</feature>
<proteinExistence type="inferred from homology"/>
<dbReference type="SUPFAM" id="SSF52540">
    <property type="entry name" value="P-loop containing nucleoside triphosphate hydrolases"/>
    <property type="match status" value="2"/>
</dbReference>
<evidence type="ECO:0000256" key="5">
    <source>
        <dbReference type="ARBA" id="ARBA00022723"/>
    </source>
</evidence>
<evidence type="ECO:0000256" key="19">
    <source>
        <dbReference type="SAM" id="MobiDB-lite"/>
    </source>
</evidence>
<protein>
    <recommendedName>
        <fullName evidence="18">RecQ-like DNA helicase BLM</fullName>
        <ecNumber evidence="17">5.6.2.4</ecNumber>
    </recommendedName>
</protein>
<dbReference type="SMART" id="SM00487">
    <property type="entry name" value="DEXDc"/>
    <property type="match status" value="1"/>
</dbReference>
<dbReference type="GO" id="GO:0003677">
    <property type="term" value="F:DNA binding"/>
    <property type="evidence" value="ECO:0007669"/>
    <property type="project" value="UniProtKB-KW"/>
</dbReference>
<dbReference type="InterPro" id="IPR004589">
    <property type="entry name" value="DNA_helicase_ATP-dep_RecQ"/>
</dbReference>
<dbReference type="PROSITE" id="PS00690">
    <property type="entry name" value="DEAH_ATP_HELICASE"/>
    <property type="match status" value="1"/>
</dbReference>
<dbReference type="Pfam" id="PF16124">
    <property type="entry name" value="RecQ_Zn_bind"/>
    <property type="match status" value="1"/>
</dbReference>
<keyword evidence="9" id="KW-0347">Helicase</keyword>
<dbReference type="NCBIfam" id="TIGR00614">
    <property type="entry name" value="recQ_fam"/>
    <property type="match status" value="1"/>
</dbReference>
<feature type="compositionally biased region" description="Polar residues" evidence="19">
    <location>
        <begin position="653"/>
        <end position="662"/>
    </location>
</feature>
<dbReference type="Gene3D" id="1.10.10.10">
    <property type="entry name" value="Winged helix-like DNA-binding domain superfamily/Winged helix DNA-binding domain"/>
    <property type="match status" value="1"/>
</dbReference>
<dbReference type="Pfam" id="PF00270">
    <property type="entry name" value="DEAD"/>
    <property type="match status" value="1"/>
</dbReference>
<dbReference type="InterPro" id="IPR002464">
    <property type="entry name" value="DNA/RNA_helicase_DEAH_CS"/>
</dbReference>
<dbReference type="Proteomes" id="UP000073492">
    <property type="component" value="Unassembled WGS sequence"/>
</dbReference>
<keyword evidence="10" id="KW-0862">Zinc</keyword>
<comment type="subcellular location">
    <subcellularLocation>
        <location evidence="2">Nucleus</location>
    </subcellularLocation>
</comment>
<evidence type="ECO:0000256" key="12">
    <source>
        <dbReference type="ARBA" id="ARBA00023125"/>
    </source>
</evidence>
<dbReference type="InterPro" id="IPR027417">
    <property type="entry name" value="P-loop_NTPase"/>
</dbReference>
<gene>
    <name evidence="22" type="ORF">AC579_1065</name>
</gene>
<evidence type="ECO:0000256" key="17">
    <source>
        <dbReference type="ARBA" id="ARBA00034808"/>
    </source>
</evidence>
<dbReference type="PROSITE" id="PS51194">
    <property type="entry name" value="HELICASE_CTER"/>
    <property type="match status" value="1"/>
</dbReference>
<feature type="region of interest" description="Disordered" evidence="19">
    <location>
        <begin position="1224"/>
        <end position="1330"/>
    </location>
</feature>
<keyword evidence="8" id="KW-0378">Hydrolase</keyword>
<dbReference type="GO" id="GO:0009378">
    <property type="term" value="F:four-way junction helicase activity"/>
    <property type="evidence" value="ECO:0007669"/>
    <property type="project" value="TreeGrafter"/>
</dbReference>
<keyword evidence="14" id="KW-0413">Isomerase</keyword>
<keyword evidence="7" id="KW-0227">DNA damage</keyword>
<evidence type="ECO:0000259" key="21">
    <source>
        <dbReference type="PROSITE" id="PS51194"/>
    </source>
</evidence>
<evidence type="ECO:0000256" key="4">
    <source>
        <dbReference type="ARBA" id="ARBA00022705"/>
    </source>
</evidence>
<feature type="domain" description="Helicase ATP-binding" evidence="20">
    <location>
        <begin position="718"/>
        <end position="899"/>
    </location>
</feature>
<dbReference type="GO" id="GO:0005694">
    <property type="term" value="C:chromosome"/>
    <property type="evidence" value="ECO:0007669"/>
    <property type="project" value="TreeGrafter"/>
</dbReference>
<evidence type="ECO:0000313" key="23">
    <source>
        <dbReference type="Proteomes" id="UP000073492"/>
    </source>
</evidence>
<keyword evidence="11" id="KW-0067">ATP-binding</keyword>
<dbReference type="InterPro" id="IPR032284">
    <property type="entry name" value="RecQ_Zn-bd"/>
</dbReference>
<dbReference type="SMART" id="SM00956">
    <property type="entry name" value="RQC"/>
    <property type="match status" value="1"/>
</dbReference>
<dbReference type="EC" id="5.6.2.4" evidence="17"/>
<feature type="region of interest" description="Disordered" evidence="19">
    <location>
        <begin position="523"/>
        <end position="553"/>
    </location>
</feature>
<feature type="compositionally biased region" description="Acidic residues" evidence="19">
    <location>
        <begin position="157"/>
        <end position="166"/>
    </location>
</feature>
<dbReference type="InterPro" id="IPR036388">
    <property type="entry name" value="WH-like_DNA-bd_sf"/>
</dbReference>
<dbReference type="InterPro" id="IPR018982">
    <property type="entry name" value="RQC_domain"/>
</dbReference>
<feature type="region of interest" description="Disordered" evidence="19">
    <location>
        <begin position="1431"/>
        <end position="1452"/>
    </location>
</feature>
<dbReference type="GO" id="GO:0000724">
    <property type="term" value="P:double-strand break repair via homologous recombination"/>
    <property type="evidence" value="ECO:0007669"/>
    <property type="project" value="TreeGrafter"/>
</dbReference>
<evidence type="ECO:0000256" key="13">
    <source>
        <dbReference type="ARBA" id="ARBA00023204"/>
    </source>
</evidence>
<evidence type="ECO:0000259" key="20">
    <source>
        <dbReference type="PROSITE" id="PS51192"/>
    </source>
</evidence>
<evidence type="ECO:0000256" key="16">
    <source>
        <dbReference type="ARBA" id="ARBA00034617"/>
    </source>
</evidence>
<dbReference type="GO" id="GO:0016787">
    <property type="term" value="F:hydrolase activity"/>
    <property type="evidence" value="ECO:0007669"/>
    <property type="project" value="UniProtKB-KW"/>
</dbReference>
<feature type="region of interest" description="Disordered" evidence="19">
    <location>
        <begin position="1508"/>
        <end position="1606"/>
    </location>
</feature>
<dbReference type="GO" id="GO:0046872">
    <property type="term" value="F:metal ion binding"/>
    <property type="evidence" value="ECO:0007669"/>
    <property type="project" value="UniProtKB-KW"/>
</dbReference>
<keyword evidence="15" id="KW-0539">Nucleus</keyword>
<dbReference type="OrthoDB" id="10261556at2759"/>
<feature type="compositionally biased region" description="Polar residues" evidence="19">
    <location>
        <begin position="49"/>
        <end position="59"/>
    </location>
</feature>
<keyword evidence="12" id="KW-0238">DNA-binding</keyword>
<evidence type="ECO:0000256" key="14">
    <source>
        <dbReference type="ARBA" id="ARBA00023235"/>
    </source>
</evidence>
<dbReference type="PROSITE" id="PS51192">
    <property type="entry name" value="HELICASE_ATP_BIND_1"/>
    <property type="match status" value="1"/>
</dbReference>
<dbReference type="Pfam" id="PF09382">
    <property type="entry name" value="RQC"/>
    <property type="match status" value="1"/>
</dbReference>
<evidence type="ECO:0000256" key="3">
    <source>
        <dbReference type="ARBA" id="ARBA00005446"/>
    </source>
</evidence>
<feature type="region of interest" description="Disordered" evidence="19">
    <location>
        <begin position="17"/>
        <end position="85"/>
    </location>
</feature>
<feature type="region of interest" description="Disordered" evidence="19">
    <location>
        <begin position="104"/>
        <end position="330"/>
    </location>
</feature>
<dbReference type="CDD" id="cd17920">
    <property type="entry name" value="DEXHc_RecQ"/>
    <property type="match status" value="1"/>
</dbReference>
<dbReference type="Gene3D" id="1.10.150.80">
    <property type="entry name" value="HRDC domain"/>
    <property type="match status" value="1"/>
</dbReference>
<dbReference type="Pfam" id="PF00271">
    <property type="entry name" value="Helicase_C"/>
    <property type="match status" value="1"/>
</dbReference>
<dbReference type="InterPro" id="IPR044876">
    <property type="entry name" value="HRDC_dom_sf"/>
</dbReference>
<dbReference type="InterPro" id="IPR011545">
    <property type="entry name" value="DEAD/DEAH_box_helicase_dom"/>
</dbReference>
<feature type="compositionally biased region" description="Polar residues" evidence="19">
    <location>
        <begin position="1255"/>
        <end position="1264"/>
    </location>
</feature>
<sequence length="1606" mass="177741">MTRNNLNEHLLWLLFDKPSLPPKNLDLPPATRSFTSPVDPPPASEPEQRTATSNGTEVQPESRISHNTEVIAGEGQQQPGEVNAVPSYVNGNLDEMVRMRTAPTSASKQHGVAPVPKHLDGTPSKNWRSASELRATPASRGKMTGPTPMQKKLQSFDDIEEMDLTEDFVPLHSPPAKRSVPDVAGKKRTSDEFELAIRSPSGSSKRPADKPRKAPRLSQEFTAIDDIVLDSPVKIGAAPSDPPPPYSTLAPTKPATPVGQPQAPSHAASRSIKKETFVDDSEDDSEDDDDLLNLSGHKMNLSGKKLNPASNVEGTPSKKPSPKTRSPVKEISMPDAADYTASVAKPSLESTIRYPDLTATPIQSHATTSLPPASIATQALAPETAEMHAQLIKIFELPDSAYQEALQGIEIIHDAVCNEITEALDQGQEDISSFETQRDALDARRDALASLQSRRNTHRKLVEDKESLKQALGLAVRQRSKDLSVHTAANKEGKEHLARFESDCVSLLQSCSDDVKNMLNRADTRSQAPKSQKVAAQSTQVPPRQAPDHAPVMPSSSRVVQTQIQNFMPPPHRNDYTECSMTRYEDVYDDDLDDNDMIDADTSHFGNRMGTPPAQYDNDDDYGMEDDEEMLDFVEGYENTSLSKAPAYRQPFAETSGNSQMRPPSGMKAKKATAKKSQAEEDELQKQKMSFRWSPDVGRVLRQVFRLKGFRKNQLEAINATLEGQDVFVLMPTGGGKSLTYQLPALVPTGKTQGVTIVISPLLSLMQDQVEHLRKLGVQATLINSETSREERDLIMNALWDREPERMVQLLYVTPEMLGKSEKMLRTFEGLHRKRKLARIVIDEAHCVSQWGHDFRPDYKNLGEVRQRFPGVPVMALTATATEVVKSDTIHNLSMDGCAVFTSSFNRTNLSYSVLPKPKGKQDVQSMADVIKENHAKDTGIIYCLSRKNCEDIAAALVKEHRIKAKHYHAGMDSIAKADVQKEWQAGHVHVIVATIAFGMGIDKSNVRFVIHHSIPKSLEGYYQETGRAGRDGKPSSCYLYYGYGDAGKLRKMIDDGEGNWDQKDRQHQMLSKMVQYCENKSDCRRVQVLSYFGEAFEPEDCLGGCDNCTSGSTFEEVDYTRHARDAINLVRELKADKVTILHCIDMFRGAKTKKGRDTGHEKIKYFGKGEDLDRGDVERLFYRLVNEQAIVEESHKNKRGFVQSYVNLGRRCNDFAPGKARLKMQIRSSPRAAKTVKKPTKKKSDETTAKPLPMSTNVSSPVQAVSKRKKAAAQPTANHSRHVNDYERDGFVVDDQSEDSFGEDAETDDDYYAPAPEPIGPQHRRGVPQPRGRAITIDDTMSNLSELHKDVVVQFEQEAEQKCKALMSKNFHLKSQPFTNTILRQMAIHWTETPEQMLRIPNIDRERVDRWGKLFCKLVKKFHDHYREMMGPQAAPDDDGDDDEQPLDPNHQNVIDLVSEDEDEGGGGFEDFVDDEEEGVESQYFAGAQRKAPDVEDFNNQLAGLSQSANKARAESQAAQKSTSRKGKSYSIRATNKGSSGSGFRRNFAGGSRGGRSASGSGSGAGSKNTSGSRSRVGAPAGGSRAPYRPQGGGLGTSSVRAMPT</sequence>
<accession>A0A139H3S3</accession>
<dbReference type="SMART" id="SM00490">
    <property type="entry name" value="HELICc"/>
    <property type="match status" value="1"/>
</dbReference>
<feature type="region of interest" description="Disordered" evidence="19">
    <location>
        <begin position="653"/>
        <end position="676"/>
    </location>
</feature>
<feature type="compositionally biased region" description="Low complexity" evidence="19">
    <location>
        <begin position="1537"/>
        <end position="1574"/>
    </location>
</feature>
<feature type="compositionally biased region" description="Acidic residues" evidence="19">
    <location>
        <begin position="1296"/>
        <end position="1312"/>
    </location>
</feature>
<dbReference type="GO" id="GO:0005737">
    <property type="term" value="C:cytoplasm"/>
    <property type="evidence" value="ECO:0007669"/>
    <property type="project" value="TreeGrafter"/>
</dbReference>
<keyword evidence="5" id="KW-0479">Metal-binding</keyword>
<evidence type="ECO:0000256" key="11">
    <source>
        <dbReference type="ARBA" id="ARBA00022840"/>
    </source>
</evidence>
<comment type="cofactor">
    <cofactor evidence="1">
        <name>Zn(2+)</name>
        <dbReference type="ChEBI" id="CHEBI:29105"/>
    </cofactor>
</comment>
<evidence type="ECO:0000256" key="1">
    <source>
        <dbReference type="ARBA" id="ARBA00001947"/>
    </source>
</evidence>